<dbReference type="EnsemblPlants" id="evm.model.05.1423">
    <property type="protein sequence ID" value="cds.evm.model.05.1423"/>
    <property type="gene ID" value="evm.TU.05.1423"/>
</dbReference>
<organism evidence="1 2">
    <name type="scientific">Cannabis sativa</name>
    <name type="common">Hemp</name>
    <name type="synonym">Marijuana</name>
    <dbReference type="NCBI Taxonomy" id="3483"/>
    <lineage>
        <taxon>Eukaryota</taxon>
        <taxon>Viridiplantae</taxon>
        <taxon>Streptophyta</taxon>
        <taxon>Embryophyta</taxon>
        <taxon>Tracheophyta</taxon>
        <taxon>Spermatophyta</taxon>
        <taxon>Magnoliopsida</taxon>
        <taxon>eudicotyledons</taxon>
        <taxon>Gunneridae</taxon>
        <taxon>Pentapetalae</taxon>
        <taxon>rosids</taxon>
        <taxon>fabids</taxon>
        <taxon>Rosales</taxon>
        <taxon>Cannabaceae</taxon>
        <taxon>Cannabis</taxon>
    </lineage>
</organism>
<dbReference type="Proteomes" id="UP000596661">
    <property type="component" value="Chromosome 5"/>
</dbReference>
<dbReference type="OMA" id="ANMEDMN"/>
<accession>A0A803PL92</accession>
<reference evidence="1" key="2">
    <citation type="submission" date="2021-03" db="UniProtKB">
        <authorList>
            <consortium name="EnsemblPlants"/>
        </authorList>
    </citation>
    <scope>IDENTIFICATION</scope>
</reference>
<name>A0A803PL92_CANSA</name>
<proteinExistence type="predicted"/>
<evidence type="ECO:0000313" key="2">
    <source>
        <dbReference type="Proteomes" id="UP000596661"/>
    </source>
</evidence>
<protein>
    <submittedName>
        <fullName evidence="1">Uncharacterized protein</fullName>
    </submittedName>
</protein>
<dbReference type="AlphaFoldDB" id="A0A803PL92"/>
<dbReference type="EMBL" id="UZAU01000538">
    <property type="status" value="NOT_ANNOTATED_CDS"/>
    <property type="molecule type" value="Genomic_DNA"/>
</dbReference>
<keyword evidence="2" id="KW-1185">Reference proteome</keyword>
<sequence>MKRKISTEQSKVVNLNNIVLRSTEQATKLKQLEAIPDDLLEQEEVYWQQRSSVYWLNFGDRNTKFLYAKDSARKANNKIKFLCTETGDTVSSKTDMVVVIQVYFANISKATAIDDSALHCTLNSIPSTITTDMNEELLKPFTATKVELSLHSMSLDKSLKIDRMSAIFYQQNWLVIGDLVTRVVLSMLNDGANMEDMNLTIKCNKAKDKMVKMELWP</sequence>
<dbReference type="Gramene" id="evm.model.05.1423">
    <property type="protein sequence ID" value="cds.evm.model.05.1423"/>
    <property type="gene ID" value="evm.TU.05.1423"/>
</dbReference>
<evidence type="ECO:0000313" key="1">
    <source>
        <dbReference type="EnsemblPlants" id="cds.evm.model.05.1423"/>
    </source>
</evidence>
<reference evidence="1" key="1">
    <citation type="submission" date="2018-11" db="EMBL/GenBank/DDBJ databases">
        <authorList>
            <person name="Grassa J C."/>
        </authorList>
    </citation>
    <scope>NUCLEOTIDE SEQUENCE [LARGE SCALE GENOMIC DNA]</scope>
</reference>